<comment type="similarity">
    <text evidence="2 6">Belongs to the RdgC family.</text>
</comment>
<dbReference type="GO" id="GO:0006310">
    <property type="term" value="P:DNA recombination"/>
    <property type="evidence" value="ECO:0007669"/>
    <property type="project" value="UniProtKB-UniRule"/>
</dbReference>
<protein>
    <recommendedName>
        <fullName evidence="3 6">Recombination-associated protein RdgC</fullName>
    </recommendedName>
</protein>
<dbReference type="GO" id="GO:0005737">
    <property type="term" value="C:cytoplasm"/>
    <property type="evidence" value="ECO:0007669"/>
    <property type="project" value="UniProtKB-UniRule"/>
</dbReference>
<dbReference type="EMBL" id="PIQF01000003">
    <property type="protein sequence ID" value="RUO75293.1"/>
    <property type="molecule type" value="Genomic_DNA"/>
</dbReference>
<dbReference type="OrthoDB" id="5290530at2"/>
<dbReference type="HAMAP" id="MF_00194">
    <property type="entry name" value="RdgC"/>
    <property type="match status" value="1"/>
</dbReference>
<dbReference type="GO" id="GO:0000018">
    <property type="term" value="P:regulation of DNA recombination"/>
    <property type="evidence" value="ECO:0007669"/>
    <property type="project" value="TreeGrafter"/>
</dbReference>
<accession>A0A432ZBE9</accession>
<keyword evidence="8" id="KW-1185">Reference proteome</keyword>
<evidence type="ECO:0000256" key="1">
    <source>
        <dbReference type="ARBA" id="ARBA00004453"/>
    </source>
</evidence>
<evidence type="ECO:0000256" key="3">
    <source>
        <dbReference type="ARBA" id="ARBA00022296"/>
    </source>
</evidence>
<comment type="function">
    <text evidence="6">May be involved in recombination.</text>
</comment>
<reference evidence="7 8" key="1">
    <citation type="journal article" date="2011" name="Front. Microbiol.">
        <title>Genomic signatures of strain selection and enhancement in Bacillus atrophaeus var. globigii, a historical biowarfare simulant.</title>
        <authorList>
            <person name="Gibbons H.S."/>
            <person name="Broomall S.M."/>
            <person name="McNew L.A."/>
            <person name="Daligault H."/>
            <person name="Chapman C."/>
            <person name="Bruce D."/>
            <person name="Karavis M."/>
            <person name="Krepps M."/>
            <person name="McGregor P.A."/>
            <person name="Hong C."/>
            <person name="Park K.H."/>
            <person name="Akmal A."/>
            <person name="Feldman A."/>
            <person name="Lin J.S."/>
            <person name="Chang W.E."/>
            <person name="Higgs B.W."/>
            <person name="Demirev P."/>
            <person name="Lindquist J."/>
            <person name="Liem A."/>
            <person name="Fochler E."/>
            <person name="Read T.D."/>
            <person name="Tapia R."/>
            <person name="Johnson S."/>
            <person name="Bishop-Lilly K.A."/>
            <person name="Detter C."/>
            <person name="Han C."/>
            <person name="Sozhamannan S."/>
            <person name="Rosenzweig C.N."/>
            <person name="Skowronski E.W."/>
        </authorList>
    </citation>
    <scope>NUCLEOTIDE SEQUENCE [LARGE SCALE GENOMIC DNA]</scope>
    <source>
        <strain evidence="7 8">CL-SP19</strain>
    </source>
</reference>
<dbReference type="InterPro" id="IPR007476">
    <property type="entry name" value="RdgC"/>
</dbReference>
<evidence type="ECO:0000313" key="7">
    <source>
        <dbReference type="EMBL" id="RUO75293.1"/>
    </source>
</evidence>
<dbReference type="PANTHER" id="PTHR38103:SF1">
    <property type="entry name" value="RECOMBINATION-ASSOCIATED PROTEIN RDGC"/>
    <property type="match status" value="1"/>
</dbReference>
<dbReference type="GO" id="GO:0003690">
    <property type="term" value="F:double-stranded DNA binding"/>
    <property type="evidence" value="ECO:0007669"/>
    <property type="project" value="TreeGrafter"/>
</dbReference>
<evidence type="ECO:0000256" key="4">
    <source>
        <dbReference type="ARBA" id="ARBA00022490"/>
    </source>
</evidence>
<dbReference type="Proteomes" id="UP000287908">
    <property type="component" value="Unassembled WGS sequence"/>
</dbReference>
<dbReference type="AlphaFoldDB" id="A0A432ZBE9"/>
<evidence type="ECO:0000256" key="2">
    <source>
        <dbReference type="ARBA" id="ARBA00008657"/>
    </source>
</evidence>
<evidence type="ECO:0000313" key="8">
    <source>
        <dbReference type="Proteomes" id="UP000287908"/>
    </source>
</evidence>
<name>A0A432ZBE9_9GAMM</name>
<comment type="caution">
    <text evidence="7">The sequence shown here is derived from an EMBL/GenBank/DDBJ whole genome shotgun (WGS) entry which is preliminary data.</text>
</comment>
<comment type="subcellular location">
    <subcellularLocation>
        <location evidence="1 6">Cytoplasm</location>
        <location evidence="1 6">Nucleoid</location>
    </subcellularLocation>
</comment>
<dbReference type="PANTHER" id="PTHR38103">
    <property type="entry name" value="RECOMBINATION-ASSOCIATED PROTEIN RDGC"/>
    <property type="match status" value="1"/>
</dbReference>
<dbReference type="RefSeq" id="WP_126785165.1">
    <property type="nucleotide sequence ID" value="NZ_PIQF01000003.1"/>
</dbReference>
<evidence type="ECO:0000256" key="6">
    <source>
        <dbReference type="HAMAP-Rule" id="MF_00194"/>
    </source>
</evidence>
<organism evidence="7 8">
    <name type="scientific">Idiomarina seosinensis</name>
    <dbReference type="NCBI Taxonomy" id="281739"/>
    <lineage>
        <taxon>Bacteria</taxon>
        <taxon>Pseudomonadati</taxon>
        <taxon>Pseudomonadota</taxon>
        <taxon>Gammaproteobacteria</taxon>
        <taxon>Alteromonadales</taxon>
        <taxon>Idiomarinaceae</taxon>
        <taxon>Idiomarina</taxon>
    </lineage>
</organism>
<sequence>MWFRNLRFYRFSDEFTLPEDFEAKLNEHLFRACGRQEQSTFGWYSPFGADSEVLSHRLNECYLICARREEKVLPAAVINAELDEKVRQIQDAEGRPVNRKEKQTLKEDLVHQLLPQAFSRFRLSWGYLDLKRQLIVVNESASNKAEDFLGLLRSTLGSLPVQPVGTAEAAEVFMTDWLIGNSLPGAFELGDEAELRSPQQDGGILRCKNEDLTRDDIQAHVDGGKQVTRLGLIWQEQIEFVLETDLALKRVKATDMLMEQQDDLVDPTPDQKLDADFMLISAQVGELYDDLIRAFSSDSSN</sequence>
<gene>
    <name evidence="6" type="primary">rdgC</name>
    <name evidence="7" type="ORF">CWI81_09975</name>
</gene>
<dbReference type="GO" id="GO:0043590">
    <property type="term" value="C:bacterial nucleoid"/>
    <property type="evidence" value="ECO:0007669"/>
    <property type="project" value="TreeGrafter"/>
</dbReference>
<keyword evidence="4 6" id="KW-0963">Cytoplasm</keyword>
<proteinExistence type="inferred from homology"/>
<dbReference type="NCBIfam" id="NF001462">
    <property type="entry name" value="PRK00321.1-3"/>
    <property type="match status" value="1"/>
</dbReference>
<dbReference type="Pfam" id="PF04381">
    <property type="entry name" value="RdgC"/>
    <property type="match status" value="1"/>
</dbReference>
<keyword evidence="5 6" id="KW-0233">DNA recombination</keyword>
<evidence type="ECO:0000256" key="5">
    <source>
        <dbReference type="ARBA" id="ARBA00023172"/>
    </source>
</evidence>
<dbReference type="NCBIfam" id="NF001464">
    <property type="entry name" value="PRK00321.1-5"/>
    <property type="match status" value="1"/>
</dbReference>